<accession>A0ABV8DT35</accession>
<organism evidence="1 2">
    <name type="scientific">Nocardia jiangsuensis</name>
    <dbReference type="NCBI Taxonomy" id="1691563"/>
    <lineage>
        <taxon>Bacteria</taxon>
        <taxon>Bacillati</taxon>
        <taxon>Actinomycetota</taxon>
        <taxon>Actinomycetes</taxon>
        <taxon>Mycobacteriales</taxon>
        <taxon>Nocardiaceae</taxon>
        <taxon>Nocardia</taxon>
    </lineage>
</organism>
<keyword evidence="2" id="KW-1185">Reference proteome</keyword>
<reference evidence="2" key="1">
    <citation type="journal article" date="2019" name="Int. J. Syst. Evol. Microbiol.">
        <title>The Global Catalogue of Microorganisms (GCM) 10K type strain sequencing project: providing services to taxonomists for standard genome sequencing and annotation.</title>
        <authorList>
            <consortium name="The Broad Institute Genomics Platform"/>
            <consortium name="The Broad Institute Genome Sequencing Center for Infectious Disease"/>
            <person name="Wu L."/>
            <person name="Ma J."/>
        </authorList>
    </citation>
    <scope>NUCLEOTIDE SEQUENCE [LARGE SCALE GENOMIC DNA]</scope>
    <source>
        <strain evidence="2">CGMCC 4.7330</strain>
    </source>
</reference>
<name>A0ABV8DT35_9NOCA</name>
<evidence type="ECO:0008006" key="3">
    <source>
        <dbReference type="Google" id="ProtNLM"/>
    </source>
</evidence>
<evidence type="ECO:0000313" key="2">
    <source>
        <dbReference type="Proteomes" id="UP001595696"/>
    </source>
</evidence>
<dbReference type="RefSeq" id="WP_378612996.1">
    <property type="nucleotide sequence ID" value="NZ_JBHSAX010000014.1"/>
</dbReference>
<comment type="caution">
    <text evidence="1">The sequence shown here is derived from an EMBL/GenBank/DDBJ whole genome shotgun (WGS) entry which is preliminary data.</text>
</comment>
<protein>
    <recommendedName>
        <fullName evidence="3">PE family protein</fullName>
    </recommendedName>
</protein>
<sequence length="126" mass="12562">MGIPDTGQSAARALYAAAREGDPGVVALDEDVASGLAAACDDLVAELGRIAERGQGLDAVRGFPALPTGTGLARGFGAKGQEFLATVTAFQQTALFYKAAYLAAGRRFADAEAAAGAAFALAGGRA</sequence>
<evidence type="ECO:0000313" key="1">
    <source>
        <dbReference type="EMBL" id="MFC3963255.1"/>
    </source>
</evidence>
<proteinExistence type="predicted"/>
<dbReference type="EMBL" id="JBHSAX010000014">
    <property type="protein sequence ID" value="MFC3963255.1"/>
    <property type="molecule type" value="Genomic_DNA"/>
</dbReference>
<gene>
    <name evidence="1" type="ORF">ACFO0B_14785</name>
</gene>
<dbReference type="Proteomes" id="UP001595696">
    <property type="component" value="Unassembled WGS sequence"/>
</dbReference>